<accession>A0ACC1HVK9</accession>
<name>A0ACC1HVK9_9FUNG</name>
<proteinExistence type="predicted"/>
<keyword evidence="2" id="KW-1185">Reference proteome</keyword>
<evidence type="ECO:0000313" key="2">
    <source>
        <dbReference type="Proteomes" id="UP001145114"/>
    </source>
</evidence>
<dbReference type="EMBL" id="JAMZIH010000007">
    <property type="protein sequence ID" value="KAJ1680327.1"/>
    <property type="molecule type" value="Genomic_DNA"/>
</dbReference>
<comment type="caution">
    <text evidence="1">The sequence shown here is derived from an EMBL/GenBank/DDBJ whole genome shotgun (WGS) entry which is preliminary data.</text>
</comment>
<evidence type="ECO:0000313" key="1">
    <source>
        <dbReference type="EMBL" id="KAJ1680327.1"/>
    </source>
</evidence>
<protein>
    <submittedName>
        <fullName evidence="1">YmL10</fullName>
    </submittedName>
</protein>
<gene>
    <name evidence="1" type="primary">MRPL10</name>
    <name evidence="1" type="ORF">EV182_000237</name>
</gene>
<sequence>MGCARSLAWGQAHGGMPGDRDNGDGRGEFRGKRRLGRGYGSGHGRTCGRGTKGQKARTGNGKPVPGFEGGQTPIHRLYPKRGFKNKQRDLQPLNLDKLQHWIDTERIDPSKTITLKELYDSNIVNFKDGVVLLGDGARYFKSKVTIEVTKASKSAIQRVEELGGRLTCVYHNPLAMRALLHPEKFAVIPKFAEPTNAKLREWYMNPENRGYLAQQHAESG</sequence>
<dbReference type="Proteomes" id="UP001145114">
    <property type="component" value="Unassembled WGS sequence"/>
</dbReference>
<organism evidence="1 2">
    <name type="scientific">Spiromyces aspiralis</name>
    <dbReference type="NCBI Taxonomy" id="68401"/>
    <lineage>
        <taxon>Eukaryota</taxon>
        <taxon>Fungi</taxon>
        <taxon>Fungi incertae sedis</taxon>
        <taxon>Zoopagomycota</taxon>
        <taxon>Kickxellomycotina</taxon>
        <taxon>Kickxellomycetes</taxon>
        <taxon>Kickxellales</taxon>
        <taxon>Kickxellaceae</taxon>
        <taxon>Spiromyces</taxon>
    </lineage>
</organism>
<reference evidence="1" key="1">
    <citation type="submission" date="2022-06" db="EMBL/GenBank/DDBJ databases">
        <title>Phylogenomic reconstructions and comparative analyses of Kickxellomycotina fungi.</title>
        <authorList>
            <person name="Reynolds N.K."/>
            <person name="Stajich J.E."/>
            <person name="Barry K."/>
            <person name="Grigoriev I.V."/>
            <person name="Crous P."/>
            <person name="Smith M.E."/>
        </authorList>
    </citation>
    <scope>NUCLEOTIDE SEQUENCE</scope>
    <source>
        <strain evidence="1">RSA 2271</strain>
    </source>
</reference>